<dbReference type="SMART" id="SM00448">
    <property type="entry name" value="REC"/>
    <property type="match status" value="1"/>
</dbReference>
<dbReference type="PIRSF" id="PIRSF006171">
    <property type="entry name" value="RR_citrat_malat"/>
    <property type="match status" value="1"/>
</dbReference>
<dbReference type="GO" id="GO:0003700">
    <property type="term" value="F:DNA-binding transcription factor activity"/>
    <property type="evidence" value="ECO:0007669"/>
    <property type="project" value="InterPro"/>
</dbReference>
<evidence type="ECO:0000256" key="8">
    <source>
        <dbReference type="ARBA" id="ARBA00023163"/>
    </source>
</evidence>
<dbReference type="AlphaFoldDB" id="A0A1B1BM00"/>
<dbReference type="InterPro" id="IPR036390">
    <property type="entry name" value="WH_DNA-bd_sf"/>
</dbReference>
<organism evidence="12 13">
    <name type="scientific">Cryobacterium arcticum</name>
    <dbReference type="NCBI Taxonomy" id="670052"/>
    <lineage>
        <taxon>Bacteria</taxon>
        <taxon>Bacillati</taxon>
        <taxon>Actinomycetota</taxon>
        <taxon>Actinomycetes</taxon>
        <taxon>Micrococcales</taxon>
        <taxon>Microbacteriaceae</taxon>
        <taxon>Cryobacterium</taxon>
    </lineage>
</organism>
<evidence type="ECO:0000256" key="6">
    <source>
        <dbReference type="ARBA" id="ARBA00023125"/>
    </source>
</evidence>
<proteinExistence type="predicted"/>
<dbReference type="InterPro" id="IPR024187">
    <property type="entry name" value="Sig_transdc_resp-reg_cit/mal"/>
</dbReference>
<dbReference type="Pfam" id="PF20714">
    <property type="entry name" value="HTH_64"/>
    <property type="match status" value="1"/>
</dbReference>
<dbReference type="PANTHER" id="PTHR45526:SF1">
    <property type="entry name" value="TRANSCRIPTIONAL REGULATORY PROTEIN DCUR-RELATED"/>
    <property type="match status" value="1"/>
</dbReference>
<keyword evidence="6 9" id="KW-0238">DNA-binding</keyword>
<dbReference type="OrthoDB" id="7187989at2"/>
<evidence type="ECO:0000313" key="13">
    <source>
        <dbReference type="Proteomes" id="UP000092582"/>
    </source>
</evidence>
<dbReference type="RefSeq" id="WP_066597261.1">
    <property type="nucleotide sequence ID" value="NZ_CP016282.1"/>
</dbReference>
<dbReference type="GO" id="GO:0000156">
    <property type="term" value="F:phosphorelay response regulator activity"/>
    <property type="evidence" value="ECO:0007669"/>
    <property type="project" value="TreeGrafter"/>
</dbReference>
<keyword evidence="7 9" id="KW-0010">Activator</keyword>
<feature type="modified residue" description="4-aspartylphosphate" evidence="10">
    <location>
        <position position="57"/>
    </location>
</feature>
<name>A0A1B1BM00_9MICO</name>
<feature type="domain" description="Response regulatory" evidence="11">
    <location>
        <begin position="6"/>
        <end position="123"/>
    </location>
</feature>
<evidence type="ECO:0000256" key="7">
    <source>
        <dbReference type="ARBA" id="ARBA00023159"/>
    </source>
</evidence>
<sequence>MTDTIRVLIVEDDFAVAALHRRFLATLDGFSVVGTELTAAAAAAAIESGDVDLVLLDMFLPDASGLDLLRTVRAASSGQLDVIMVTAAPDPELVRQALELGVVDYLLKPFLPDDFTARMRRYADRRHEALALDSADLTQAQIDSMQGRKAQVPRPALPKGLSENTARLVSETLLATDTPVTATALAETLGLSRVSARRYLEHFAVVDLVEVTAKYGDVGRPQNLYRWTGSSGY</sequence>
<keyword evidence="13" id="KW-1185">Reference proteome</keyword>
<dbReference type="InterPro" id="IPR011006">
    <property type="entry name" value="CheY-like_superfamily"/>
</dbReference>
<keyword evidence="2 9" id="KW-0963">Cytoplasm</keyword>
<keyword evidence="5 9" id="KW-0805">Transcription regulation</keyword>
<dbReference type="InterPro" id="IPR051271">
    <property type="entry name" value="2C-system_Tx_regulators"/>
</dbReference>
<evidence type="ECO:0000259" key="11">
    <source>
        <dbReference type="PROSITE" id="PS50110"/>
    </source>
</evidence>
<keyword evidence="4 9" id="KW-0902">Two-component regulatory system</keyword>
<dbReference type="KEGG" id="cart:PA27867_2758"/>
<keyword evidence="8 9" id="KW-0804">Transcription</keyword>
<dbReference type="SUPFAM" id="SSF52172">
    <property type="entry name" value="CheY-like"/>
    <property type="match status" value="1"/>
</dbReference>
<dbReference type="EMBL" id="CP016282">
    <property type="protein sequence ID" value="ANP73697.1"/>
    <property type="molecule type" value="Genomic_DNA"/>
</dbReference>
<dbReference type="Pfam" id="PF00072">
    <property type="entry name" value="Response_reg"/>
    <property type="match status" value="1"/>
</dbReference>
<keyword evidence="3 10" id="KW-0597">Phosphoprotein</keyword>
<gene>
    <name evidence="12" type="ORF">PA27867_2758</name>
</gene>
<comment type="subcellular location">
    <subcellularLocation>
        <location evidence="1 9">Cytoplasm</location>
    </subcellularLocation>
</comment>
<dbReference type="InterPro" id="IPR048714">
    <property type="entry name" value="DpiA-like_HTH"/>
</dbReference>
<reference evidence="12 13" key="1">
    <citation type="submission" date="2016-06" db="EMBL/GenBank/DDBJ databases">
        <title>Genome sequencing of Cryobacterium arcticum PAMC 27867.</title>
        <authorList>
            <person name="Lee J."/>
            <person name="Kim O.-S."/>
        </authorList>
    </citation>
    <scope>NUCLEOTIDE SEQUENCE [LARGE SCALE GENOMIC DNA]</scope>
    <source>
        <strain evidence="12 13">PAMC 27867</strain>
    </source>
</reference>
<evidence type="ECO:0000256" key="4">
    <source>
        <dbReference type="ARBA" id="ARBA00023012"/>
    </source>
</evidence>
<dbReference type="SUPFAM" id="SSF46785">
    <property type="entry name" value="Winged helix' DNA-binding domain"/>
    <property type="match status" value="1"/>
</dbReference>
<dbReference type="PROSITE" id="PS50110">
    <property type="entry name" value="RESPONSE_REGULATORY"/>
    <property type="match status" value="1"/>
</dbReference>
<evidence type="ECO:0000256" key="5">
    <source>
        <dbReference type="ARBA" id="ARBA00023015"/>
    </source>
</evidence>
<dbReference type="STRING" id="670052.PA27867_2758"/>
<protein>
    <recommendedName>
        <fullName evidence="9">Transcriptional regulatory protein</fullName>
    </recommendedName>
</protein>
<accession>A0A1B1BM00</accession>
<evidence type="ECO:0000256" key="1">
    <source>
        <dbReference type="ARBA" id="ARBA00004496"/>
    </source>
</evidence>
<evidence type="ECO:0000256" key="2">
    <source>
        <dbReference type="ARBA" id="ARBA00022490"/>
    </source>
</evidence>
<evidence type="ECO:0000256" key="9">
    <source>
        <dbReference type="PIRNR" id="PIRNR006171"/>
    </source>
</evidence>
<dbReference type="Gene3D" id="3.40.50.2300">
    <property type="match status" value="1"/>
</dbReference>
<evidence type="ECO:0000256" key="10">
    <source>
        <dbReference type="PROSITE-ProRule" id="PRU00169"/>
    </source>
</evidence>
<dbReference type="GO" id="GO:0005737">
    <property type="term" value="C:cytoplasm"/>
    <property type="evidence" value="ECO:0007669"/>
    <property type="project" value="UniProtKB-SubCell"/>
</dbReference>
<dbReference type="InterPro" id="IPR001789">
    <property type="entry name" value="Sig_transdc_resp-reg_receiver"/>
</dbReference>
<dbReference type="GO" id="GO:0003677">
    <property type="term" value="F:DNA binding"/>
    <property type="evidence" value="ECO:0007669"/>
    <property type="project" value="UniProtKB-KW"/>
</dbReference>
<evidence type="ECO:0000256" key="3">
    <source>
        <dbReference type="ARBA" id="ARBA00022553"/>
    </source>
</evidence>
<dbReference type="Proteomes" id="UP000092582">
    <property type="component" value="Chromosome 1"/>
</dbReference>
<dbReference type="PANTHER" id="PTHR45526">
    <property type="entry name" value="TRANSCRIPTIONAL REGULATORY PROTEIN DPIA"/>
    <property type="match status" value="1"/>
</dbReference>
<evidence type="ECO:0000313" key="12">
    <source>
        <dbReference type="EMBL" id="ANP73697.1"/>
    </source>
</evidence>